<keyword evidence="1" id="KW-0472">Membrane</keyword>
<keyword evidence="1" id="KW-0812">Transmembrane</keyword>
<accession>K6GCB7</accession>
<organism evidence="2 3">
    <name type="scientific">Solidesulfovibrio magneticus str. Maddingley MBC34</name>
    <dbReference type="NCBI Taxonomy" id="1206767"/>
    <lineage>
        <taxon>Bacteria</taxon>
        <taxon>Pseudomonadati</taxon>
        <taxon>Thermodesulfobacteriota</taxon>
        <taxon>Desulfovibrionia</taxon>
        <taxon>Desulfovibrionales</taxon>
        <taxon>Desulfovibrionaceae</taxon>
        <taxon>Solidesulfovibrio</taxon>
    </lineage>
</organism>
<evidence type="ECO:0000313" key="2">
    <source>
        <dbReference type="EMBL" id="EKO38759.1"/>
    </source>
</evidence>
<dbReference type="EMBL" id="ALAO01000214">
    <property type="protein sequence ID" value="EKO38759.1"/>
    <property type="molecule type" value="Genomic_DNA"/>
</dbReference>
<protein>
    <submittedName>
        <fullName evidence="2">Integral membrane protein CcmA involved in cell shape determination</fullName>
    </submittedName>
</protein>
<proteinExistence type="predicted"/>
<dbReference type="Proteomes" id="UP000006272">
    <property type="component" value="Unassembled WGS sequence"/>
</dbReference>
<dbReference type="PATRIC" id="fig|1206767.3.peg.2477"/>
<reference evidence="2 3" key="1">
    <citation type="submission" date="2012-07" db="EMBL/GenBank/DDBJ databases">
        <title>Draft genome sequence of Desulfovibrio magneticus str. Maddingley MBC34 obtained from a metagenomic sequence of a methanogenic enrichment isolated from coal-seam formation water in Victoria, Australia.</title>
        <authorList>
            <person name="Greenfield P."/>
            <person name="Hendry P."/>
            <person name="Li D."/>
            <person name="Rosewarne C.P."/>
            <person name="Tran-Dinh N."/>
            <person name="Elbourne L.D.H."/>
            <person name="Paulsen I.T."/>
            <person name="Midgley D.J."/>
        </authorList>
    </citation>
    <scope>NUCLEOTIDE SEQUENCE [LARGE SCALE GENOMIC DNA]</scope>
    <source>
        <strain evidence="3">Maddingley MBC34</strain>
    </source>
</reference>
<sequence>MKCGLARGAPWSICDHGTKFADIGGEMNELTPSPTSPTAARGSVIVAVIGALVVMGLLAAALQKQFGASSSSVVTENRADSATYAAYSGLTFAAAQNDSALAAMHTAGATNYTLATGLTFNLTVGAKNTGAGTYPVSVIGTANPGAGYEANAYMSASITPAPSGNSNTGGVSDYVMSTGGTAKVAGYVAGDILANTVTLQGGSTVAGSLTTTSTTTPLVISGGVNVGGTGEVICSNSSITVSGGSQVVNGTLYSQGDVTIDGGATVNGDIYAKGSVTVSGGSTVNGNIHSQSTVSLTSANIGTSTVKRYIYAAGTVTATGGSTIYVDIHSQTNIALQNITVYGNMYAKTGVTTQQYLTHLYGNTYTNPTAPTAPVACATYTAPTAPTFTATAPRNITGQTTITAGNYYYTSFSTDWINLCLDVSGGDINIFVSGNASSNATIYVKTSATGNCFNSSNKMDSIDEPFSAAAAKVFLYTGGTFSLGGGVDWFGTVLANGNIQPAGGSSIIGSLHSLNGSVNPNGSWYEIKYVKSNYLSSH</sequence>
<name>K6GCB7_9BACT</name>
<evidence type="ECO:0000256" key="1">
    <source>
        <dbReference type="SAM" id="Phobius"/>
    </source>
</evidence>
<gene>
    <name evidence="2" type="ORF">B193_2530</name>
</gene>
<keyword evidence="1" id="KW-1133">Transmembrane helix</keyword>
<evidence type="ECO:0000313" key="3">
    <source>
        <dbReference type="Proteomes" id="UP000006272"/>
    </source>
</evidence>
<comment type="caution">
    <text evidence="2">The sequence shown here is derived from an EMBL/GenBank/DDBJ whole genome shotgun (WGS) entry which is preliminary data.</text>
</comment>
<feature type="transmembrane region" description="Helical" evidence="1">
    <location>
        <begin position="39"/>
        <end position="62"/>
    </location>
</feature>
<dbReference type="AlphaFoldDB" id="K6GCB7"/>